<sequence>MSMQKTKNILLTLFTALVLTGALVQASELHSPLQRDHANIKRLIKKRASAPADSGFSVLLPVVGGAAPSPSLPPSGSISGSASASSTSASSTSASSSSSTASASSSSVSSSSQSSSSSSSSSVASETTSEALNLTDTPATTSKSAAVVTHTENVEVPAPSAPAIQGNVLKDKNDLTLTLVIAIAASVGGIAILWTVFRKWKLGRSNKFDKRLEPADWQPTQRPSIDDIVPAHRRTNSGGSFHSTAANRMGPLPDHDFTAGATSVGGYADLARGGPQMQESRRAPGYGGNGGYRY</sequence>
<organism evidence="1 2">
    <name type="scientific">Pluteus cervinus</name>
    <dbReference type="NCBI Taxonomy" id="181527"/>
    <lineage>
        <taxon>Eukaryota</taxon>
        <taxon>Fungi</taxon>
        <taxon>Dikarya</taxon>
        <taxon>Basidiomycota</taxon>
        <taxon>Agaricomycotina</taxon>
        <taxon>Agaricomycetes</taxon>
        <taxon>Agaricomycetidae</taxon>
        <taxon>Agaricales</taxon>
        <taxon>Pluteineae</taxon>
        <taxon>Pluteaceae</taxon>
        <taxon>Pluteus</taxon>
    </lineage>
</organism>
<keyword evidence="2" id="KW-1185">Reference proteome</keyword>
<evidence type="ECO:0000313" key="2">
    <source>
        <dbReference type="Proteomes" id="UP000308600"/>
    </source>
</evidence>
<name>A0ACD3BHE0_9AGAR</name>
<accession>A0ACD3BHE0</accession>
<dbReference type="EMBL" id="ML208259">
    <property type="protein sequence ID" value="TFK77256.1"/>
    <property type="molecule type" value="Genomic_DNA"/>
</dbReference>
<protein>
    <submittedName>
        <fullName evidence="1">Uncharacterized protein</fullName>
    </submittedName>
</protein>
<evidence type="ECO:0000313" key="1">
    <source>
        <dbReference type="EMBL" id="TFK77256.1"/>
    </source>
</evidence>
<proteinExistence type="predicted"/>
<gene>
    <name evidence="1" type="ORF">BDN72DRAFT_830423</name>
</gene>
<dbReference type="Proteomes" id="UP000308600">
    <property type="component" value="Unassembled WGS sequence"/>
</dbReference>
<reference evidence="1 2" key="1">
    <citation type="journal article" date="2019" name="Nat. Ecol. Evol.">
        <title>Megaphylogeny resolves global patterns of mushroom evolution.</title>
        <authorList>
            <person name="Varga T."/>
            <person name="Krizsan K."/>
            <person name="Foldi C."/>
            <person name="Dima B."/>
            <person name="Sanchez-Garcia M."/>
            <person name="Sanchez-Ramirez S."/>
            <person name="Szollosi G.J."/>
            <person name="Szarkandi J.G."/>
            <person name="Papp V."/>
            <person name="Albert L."/>
            <person name="Andreopoulos W."/>
            <person name="Angelini C."/>
            <person name="Antonin V."/>
            <person name="Barry K.W."/>
            <person name="Bougher N.L."/>
            <person name="Buchanan P."/>
            <person name="Buyck B."/>
            <person name="Bense V."/>
            <person name="Catcheside P."/>
            <person name="Chovatia M."/>
            <person name="Cooper J."/>
            <person name="Damon W."/>
            <person name="Desjardin D."/>
            <person name="Finy P."/>
            <person name="Geml J."/>
            <person name="Haridas S."/>
            <person name="Hughes K."/>
            <person name="Justo A."/>
            <person name="Karasinski D."/>
            <person name="Kautmanova I."/>
            <person name="Kiss B."/>
            <person name="Kocsube S."/>
            <person name="Kotiranta H."/>
            <person name="LaButti K.M."/>
            <person name="Lechner B.E."/>
            <person name="Liimatainen K."/>
            <person name="Lipzen A."/>
            <person name="Lukacs Z."/>
            <person name="Mihaltcheva S."/>
            <person name="Morgado L.N."/>
            <person name="Niskanen T."/>
            <person name="Noordeloos M.E."/>
            <person name="Ohm R.A."/>
            <person name="Ortiz-Santana B."/>
            <person name="Ovrebo C."/>
            <person name="Racz N."/>
            <person name="Riley R."/>
            <person name="Savchenko A."/>
            <person name="Shiryaev A."/>
            <person name="Soop K."/>
            <person name="Spirin V."/>
            <person name="Szebenyi C."/>
            <person name="Tomsovsky M."/>
            <person name="Tulloss R.E."/>
            <person name="Uehling J."/>
            <person name="Grigoriev I.V."/>
            <person name="Vagvolgyi C."/>
            <person name="Papp T."/>
            <person name="Martin F.M."/>
            <person name="Miettinen O."/>
            <person name="Hibbett D.S."/>
            <person name="Nagy L.G."/>
        </authorList>
    </citation>
    <scope>NUCLEOTIDE SEQUENCE [LARGE SCALE GENOMIC DNA]</scope>
    <source>
        <strain evidence="1 2">NL-1719</strain>
    </source>
</reference>